<keyword evidence="1" id="KW-0472">Membrane</keyword>
<comment type="similarity">
    <text evidence="1">Belongs to the TonB-dependent receptor family.</text>
</comment>
<gene>
    <name evidence="3" type="ORF">ELS83_00155</name>
</gene>
<evidence type="ECO:0000313" key="3">
    <source>
        <dbReference type="EMBL" id="NOU58206.1"/>
    </source>
</evidence>
<sequence>MVSLKKSIAVFTVMIISFVGLGQIQFEGKVIVDDLIPVVNAKVTNLKSGEFTYTNTLGKYKLTCNLKDKLLIEAKGFSSKKIKVKSKGSRTHLVLLKKAGSDKIAIQNGHILNTKELNEYLESKANSKPKDYSRYGNAIQIIKDHHPNVKADEKGLVIRGGSSLMGNNYAAIEIDGVLVDFDALKSIPTASIKKITILTTSQSALYGSNGGNGVVKVTTFK</sequence>
<dbReference type="PROSITE" id="PS52016">
    <property type="entry name" value="TONB_DEPENDENT_REC_3"/>
    <property type="match status" value="1"/>
</dbReference>
<dbReference type="RefSeq" id="WP_171593477.1">
    <property type="nucleotide sequence ID" value="NZ_RZNH01000001.1"/>
</dbReference>
<organism evidence="3 4">
    <name type="scientific">Marinifilum caeruleilacunae</name>
    <dbReference type="NCBI Taxonomy" id="2499076"/>
    <lineage>
        <taxon>Bacteria</taxon>
        <taxon>Pseudomonadati</taxon>
        <taxon>Bacteroidota</taxon>
        <taxon>Bacteroidia</taxon>
        <taxon>Marinilabiliales</taxon>
        <taxon>Marinifilaceae</taxon>
    </lineage>
</organism>
<dbReference type="InterPro" id="IPR012910">
    <property type="entry name" value="Plug_dom"/>
</dbReference>
<name>A0ABX1WQ98_9BACT</name>
<keyword evidence="1" id="KW-1134">Transmembrane beta strand</keyword>
<feature type="domain" description="TonB-dependent receptor plug" evidence="2">
    <location>
        <begin position="152"/>
        <end position="214"/>
    </location>
</feature>
<dbReference type="InterPro" id="IPR039426">
    <property type="entry name" value="TonB-dep_rcpt-like"/>
</dbReference>
<dbReference type="Proteomes" id="UP000732105">
    <property type="component" value="Unassembled WGS sequence"/>
</dbReference>
<proteinExistence type="inferred from homology"/>
<dbReference type="InterPro" id="IPR037066">
    <property type="entry name" value="Plug_dom_sf"/>
</dbReference>
<evidence type="ECO:0000256" key="1">
    <source>
        <dbReference type="PROSITE-ProRule" id="PRU01360"/>
    </source>
</evidence>
<dbReference type="EMBL" id="RZNH01000001">
    <property type="protein sequence ID" value="NOU58206.1"/>
    <property type="molecule type" value="Genomic_DNA"/>
</dbReference>
<dbReference type="SUPFAM" id="SSF56935">
    <property type="entry name" value="Porins"/>
    <property type="match status" value="1"/>
</dbReference>
<keyword evidence="1" id="KW-0998">Cell outer membrane</keyword>
<reference evidence="3 4" key="1">
    <citation type="submission" date="2018-12" db="EMBL/GenBank/DDBJ databases">
        <title>Marinifilum JC070 sp. nov., a marine bacterium isolated from Yongle Blue Hole in the South China Sea.</title>
        <authorList>
            <person name="Fu T."/>
        </authorList>
    </citation>
    <scope>NUCLEOTIDE SEQUENCE [LARGE SCALE GENOMIC DNA]</scope>
    <source>
        <strain evidence="3 4">JC070</strain>
    </source>
</reference>
<dbReference type="Pfam" id="PF07715">
    <property type="entry name" value="Plug"/>
    <property type="match status" value="1"/>
</dbReference>
<accession>A0ABX1WQ98</accession>
<keyword evidence="1" id="KW-0812">Transmembrane</keyword>
<evidence type="ECO:0000259" key="2">
    <source>
        <dbReference type="Pfam" id="PF07715"/>
    </source>
</evidence>
<dbReference type="Gene3D" id="2.170.130.10">
    <property type="entry name" value="TonB-dependent receptor, plug domain"/>
    <property type="match status" value="1"/>
</dbReference>
<evidence type="ECO:0000313" key="4">
    <source>
        <dbReference type="Proteomes" id="UP000732105"/>
    </source>
</evidence>
<comment type="caution">
    <text evidence="3">The sequence shown here is derived from an EMBL/GenBank/DDBJ whole genome shotgun (WGS) entry which is preliminary data.</text>
</comment>
<keyword evidence="1" id="KW-0813">Transport</keyword>
<protein>
    <recommendedName>
        <fullName evidence="2">TonB-dependent receptor plug domain-containing protein</fullName>
    </recommendedName>
</protein>
<keyword evidence="4" id="KW-1185">Reference proteome</keyword>
<comment type="subcellular location">
    <subcellularLocation>
        <location evidence="1">Cell outer membrane</location>
        <topology evidence="1">Multi-pass membrane protein</topology>
    </subcellularLocation>
</comment>